<dbReference type="InterPro" id="IPR032319">
    <property type="entry name" value="CLP1_P"/>
</dbReference>
<dbReference type="EMBL" id="CAHIKZ030001448">
    <property type="protein sequence ID" value="CAE1264540.1"/>
    <property type="molecule type" value="Genomic_DNA"/>
</dbReference>
<protein>
    <recommendedName>
        <fullName evidence="9">Polynucleotide 5'-hydroxyl-kinase NOL9</fullName>
    </recommendedName>
</protein>
<evidence type="ECO:0000256" key="1">
    <source>
        <dbReference type="ARBA" id="ARBA00004604"/>
    </source>
</evidence>
<keyword evidence="6" id="KW-0418">Kinase</keyword>
<feature type="domain" description="Clp1 P-loop" evidence="10">
    <location>
        <begin position="204"/>
        <end position="342"/>
    </location>
</feature>
<keyword evidence="5" id="KW-0547">Nucleotide-binding</keyword>
<dbReference type="GO" id="GO:0005524">
    <property type="term" value="F:ATP binding"/>
    <property type="evidence" value="ECO:0007669"/>
    <property type="project" value="UniProtKB-KW"/>
</dbReference>
<gene>
    <name evidence="13" type="ORF">SPHA_34274</name>
</gene>
<evidence type="ECO:0000313" key="14">
    <source>
        <dbReference type="Proteomes" id="UP000597762"/>
    </source>
</evidence>
<dbReference type="SUPFAM" id="SSF52540">
    <property type="entry name" value="P-loop containing nucleoside triphosphate hydrolases"/>
    <property type="match status" value="1"/>
</dbReference>
<evidence type="ECO:0000256" key="8">
    <source>
        <dbReference type="ARBA" id="ARBA00023242"/>
    </source>
</evidence>
<sequence>MTTQLLRLTFFSVASGGLSKGVWVKRHDDKAVVILKHPFQCHLIGTVKLSVLSGCVNILGAKLTANGQWHNLYSPSSHMLLKLTTEQPTGKDISQAKTQLSAMFSDAEQYTDLITSSVVVLLVSDLNWGFTDYIATIKPYQKLFQRPPEAEKLPYNKKLKPFTVSLLEKTEMMTSASSSEIDKFLTKWPLILKNSDCPKVLLCGGKNTGKSTFARILTNMALETKKAVCILDCDPGQTEFTPPGCVSLNVVKQFILGPPFCHQQDPAFNTFFGEVSPEGNRNHYMMCIRSAINYYLRMPERLPLIINTMGWIKGPGKKMLDGIINMIPPDHVVLLNSVKERVNPSDLLPKNVMKNQWRFEGEASDRHVGSTCNWDLTVLKSVVRNVEKMTKLSNADLRSLTILSYLGKNWSPGVSLNHNVPYKIKWSSLAIHVCQEIVPPSQILYAINASVVALCIADLTQGYRHNGDENLPISFQKRPICKCLGFGFVRGIQVETQMLYIVSPLPLNAISQVNTLLRGPIYLPLDRLQTQDITDLMYVDKTLTKTTGSQTLKKRQGIPRRN</sequence>
<evidence type="ECO:0000256" key="3">
    <source>
        <dbReference type="ARBA" id="ARBA00022552"/>
    </source>
</evidence>
<dbReference type="InterPro" id="IPR027417">
    <property type="entry name" value="P-loop_NTPase"/>
</dbReference>
<dbReference type="Gene3D" id="3.40.50.300">
    <property type="entry name" value="P-loop containing nucleotide triphosphate hydrolases"/>
    <property type="match status" value="1"/>
</dbReference>
<dbReference type="GO" id="GO:0051731">
    <property type="term" value="F:polynucleotide 5'-hydroxyl-kinase activity"/>
    <property type="evidence" value="ECO:0007669"/>
    <property type="project" value="InterPro"/>
</dbReference>
<name>A0A812CIG6_ACAPH</name>
<keyword evidence="4 13" id="KW-0808">Transferase</keyword>
<proteinExistence type="inferred from homology"/>
<dbReference type="GO" id="GO:0000448">
    <property type="term" value="P:cleavage in ITS2 between 5.8S rRNA and LSU-rRNA of tricistronic rRNA transcript (SSU-rRNA, 5.8S rRNA, LSU-rRNA)"/>
    <property type="evidence" value="ECO:0007669"/>
    <property type="project" value="TreeGrafter"/>
</dbReference>
<evidence type="ECO:0000259" key="10">
    <source>
        <dbReference type="Pfam" id="PF16575"/>
    </source>
</evidence>
<dbReference type="InterPro" id="IPR045116">
    <property type="entry name" value="Clp1/Grc3"/>
</dbReference>
<evidence type="ECO:0000313" key="13">
    <source>
        <dbReference type="EMBL" id="CAE1264540.1"/>
    </source>
</evidence>
<keyword evidence="3" id="KW-0698">rRNA processing</keyword>
<evidence type="ECO:0000259" key="12">
    <source>
        <dbReference type="Pfam" id="PF25467"/>
    </source>
</evidence>
<dbReference type="PANTHER" id="PTHR12755:SF3">
    <property type="entry name" value="POLYNUCLEOTIDE 5'-HYDROXYL-KINASE NOL9"/>
    <property type="match status" value="1"/>
</dbReference>
<accession>A0A812CIG6</accession>
<dbReference type="PANTHER" id="PTHR12755">
    <property type="entry name" value="CLEAVAGE/POLYADENYLATION FACTOR IA SUBUNIT CLP1P"/>
    <property type="match status" value="1"/>
</dbReference>
<comment type="subcellular location">
    <subcellularLocation>
        <location evidence="1">Nucleus</location>
        <location evidence="1">Nucleolus</location>
    </subcellularLocation>
</comment>
<evidence type="ECO:0000256" key="9">
    <source>
        <dbReference type="ARBA" id="ARBA00071212"/>
    </source>
</evidence>
<dbReference type="GO" id="GO:0005730">
    <property type="term" value="C:nucleolus"/>
    <property type="evidence" value="ECO:0007669"/>
    <property type="project" value="UniProtKB-SubCell"/>
</dbReference>
<evidence type="ECO:0000256" key="4">
    <source>
        <dbReference type="ARBA" id="ARBA00022679"/>
    </source>
</evidence>
<evidence type="ECO:0000256" key="6">
    <source>
        <dbReference type="ARBA" id="ARBA00022777"/>
    </source>
</evidence>
<dbReference type="InterPro" id="IPR057573">
    <property type="entry name" value="NOL9_N"/>
</dbReference>
<evidence type="ECO:0000256" key="7">
    <source>
        <dbReference type="ARBA" id="ARBA00022840"/>
    </source>
</evidence>
<feature type="domain" description="NOL9 C-terminal" evidence="12">
    <location>
        <begin position="420"/>
        <end position="524"/>
    </location>
</feature>
<reference evidence="13" key="1">
    <citation type="submission" date="2021-01" db="EMBL/GenBank/DDBJ databases">
        <authorList>
            <person name="Li R."/>
            <person name="Bekaert M."/>
        </authorList>
    </citation>
    <scope>NUCLEOTIDE SEQUENCE</scope>
    <source>
        <strain evidence="13">Farmed</strain>
    </source>
</reference>
<dbReference type="Proteomes" id="UP000597762">
    <property type="component" value="Unassembled WGS sequence"/>
</dbReference>
<evidence type="ECO:0000259" key="11">
    <source>
        <dbReference type="Pfam" id="PF24419"/>
    </source>
</evidence>
<organism evidence="13 14">
    <name type="scientific">Acanthosepion pharaonis</name>
    <name type="common">Pharaoh cuttlefish</name>
    <name type="synonym">Sepia pharaonis</name>
    <dbReference type="NCBI Taxonomy" id="158019"/>
    <lineage>
        <taxon>Eukaryota</taxon>
        <taxon>Metazoa</taxon>
        <taxon>Spiralia</taxon>
        <taxon>Lophotrochozoa</taxon>
        <taxon>Mollusca</taxon>
        <taxon>Cephalopoda</taxon>
        <taxon>Coleoidea</taxon>
        <taxon>Decapodiformes</taxon>
        <taxon>Sepiida</taxon>
        <taxon>Sepiina</taxon>
        <taxon>Sepiidae</taxon>
        <taxon>Acanthosepion</taxon>
    </lineage>
</organism>
<keyword evidence="7" id="KW-0067">ATP-binding</keyword>
<dbReference type="Pfam" id="PF16575">
    <property type="entry name" value="CLP1_P"/>
    <property type="match status" value="1"/>
</dbReference>
<evidence type="ECO:0000256" key="2">
    <source>
        <dbReference type="ARBA" id="ARBA00011003"/>
    </source>
</evidence>
<evidence type="ECO:0000256" key="5">
    <source>
        <dbReference type="ARBA" id="ARBA00022741"/>
    </source>
</evidence>
<keyword evidence="8" id="KW-0539">Nucleus</keyword>
<feature type="domain" description="NOL9 N-terminal" evidence="11">
    <location>
        <begin position="28"/>
        <end position="152"/>
    </location>
</feature>
<dbReference type="InterPro" id="IPR057570">
    <property type="entry name" value="NOL9_C"/>
</dbReference>
<dbReference type="OrthoDB" id="2405412at2759"/>
<dbReference type="Pfam" id="PF25467">
    <property type="entry name" value="NOL9_C"/>
    <property type="match status" value="1"/>
</dbReference>
<dbReference type="Pfam" id="PF24419">
    <property type="entry name" value="Cupin_NOL9"/>
    <property type="match status" value="1"/>
</dbReference>
<dbReference type="AlphaFoldDB" id="A0A812CIG6"/>
<comment type="similarity">
    <text evidence="2">Belongs to the Clp1 family. NOL9/GRC3 subfamily.</text>
</comment>
<comment type="caution">
    <text evidence="13">The sequence shown here is derived from an EMBL/GenBank/DDBJ whole genome shotgun (WGS) entry which is preliminary data.</text>
</comment>
<keyword evidence="14" id="KW-1185">Reference proteome</keyword>